<dbReference type="GO" id="GO:0006605">
    <property type="term" value="P:protein targeting"/>
    <property type="evidence" value="ECO:0007669"/>
    <property type="project" value="TreeGrafter"/>
</dbReference>
<dbReference type="GO" id="GO:0005765">
    <property type="term" value="C:lysosomal membrane"/>
    <property type="evidence" value="ECO:0007669"/>
    <property type="project" value="TreeGrafter"/>
</dbReference>
<dbReference type="PANTHER" id="PTHR14407:SF9">
    <property type="entry name" value="BLOC-3 COMPLEX MEMBER HPS4"/>
    <property type="match status" value="1"/>
</dbReference>
<organism evidence="2 3">
    <name type="scientific">Elysia marginata</name>
    <dbReference type="NCBI Taxonomy" id="1093978"/>
    <lineage>
        <taxon>Eukaryota</taxon>
        <taxon>Metazoa</taxon>
        <taxon>Spiralia</taxon>
        <taxon>Lophotrochozoa</taxon>
        <taxon>Mollusca</taxon>
        <taxon>Gastropoda</taxon>
        <taxon>Heterobranchia</taxon>
        <taxon>Euthyneura</taxon>
        <taxon>Panpulmonata</taxon>
        <taxon>Sacoglossa</taxon>
        <taxon>Placobranchoidea</taxon>
        <taxon>Plakobranchidae</taxon>
        <taxon>Elysia</taxon>
    </lineage>
</organism>
<feature type="region of interest" description="Disordered" evidence="1">
    <location>
        <begin position="428"/>
        <end position="478"/>
    </location>
</feature>
<proteinExistence type="predicted"/>
<feature type="compositionally biased region" description="Basic and acidic residues" evidence="1">
    <location>
        <begin position="113"/>
        <end position="122"/>
    </location>
</feature>
<feature type="compositionally biased region" description="Basic and acidic residues" evidence="1">
    <location>
        <begin position="348"/>
        <end position="361"/>
    </location>
</feature>
<comment type="caution">
    <text evidence="2">The sequence shown here is derived from an EMBL/GenBank/DDBJ whole genome shotgun (WGS) entry which is preliminary data.</text>
</comment>
<feature type="compositionally biased region" description="Basic and acidic residues" evidence="1">
    <location>
        <begin position="41"/>
        <end position="50"/>
    </location>
</feature>
<feature type="region of interest" description="Disordered" evidence="1">
    <location>
        <begin position="1"/>
        <end position="156"/>
    </location>
</feature>
<feature type="compositionally biased region" description="Polar residues" evidence="1">
    <location>
        <begin position="99"/>
        <end position="112"/>
    </location>
</feature>
<accession>A0AAV4ITG6</accession>
<feature type="compositionally biased region" description="Polar residues" evidence="1">
    <location>
        <begin position="52"/>
        <end position="63"/>
    </location>
</feature>
<dbReference type="EMBL" id="BMAT01002734">
    <property type="protein sequence ID" value="GFS12683.1"/>
    <property type="molecule type" value="Genomic_DNA"/>
</dbReference>
<dbReference type="GO" id="GO:0031410">
    <property type="term" value="C:cytoplasmic vesicle"/>
    <property type="evidence" value="ECO:0007669"/>
    <property type="project" value="TreeGrafter"/>
</dbReference>
<dbReference type="GO" id="GO:0005085">
    <property type="term" value="F:guanyl-nucleotide exchange factor activity"/>
    <property type="evidence" value="ECO:0007669"/>
    <property type="project" value="TreeGrafter"/>
</dbReference>
<feature type="compositionally biased region" description="Basic and acidic residues" evidence="1">
    <location>
        <begin position="428"/>
        <end position="445"/>
    </location>
</feature>
<evidence type="ECO:0000313" key="2">
    <source>
        <dbReference type="EMBL" id="GFS12683.1"/>
    </source>
</evidence>
<dbReference type="GO" id="GO:0031267">
    <property type="term" value="F:small GTPase binding"/>
    <property type="evidence" value="ECO:0007669"/>
    <property type="project" value="TreeGrafter"/>
</dbReference>
<feature type="compositionally biased region" description="Basic and acidic residues" evidence="1">
    <location>
        <begin position="453"/>
        <end position="468"/>
    </location>
</feature>
<evidence type="ECO:0000313" key="3">
    <source>
        <dbReference type="Proteomes" id="UP000762676"/>
    </source>
</evidence>
<feature type="compositionally biased region" description="Polar residues" evidence="1">
    <location>
        <begin position="469"/>
        <end position="478"/>
    </location>
</feature>
<reference evidence="2 3" key="1">
    <citation type="journal article" date="2021" name="Elife">
        <title>Chloroplast acquisition without the gene transfer in kleptoplastic sea slugs, Plakobranchus ocellatus.</title>
        <authorList>
            <person name="Maeda T."/>
            <person name="Takahashi S."/>
            <person name="Yoshida T."/>
            <person name="Shimamura S."/>
            <person name="Takaki Y."/>
            <person name="Nagai Y."/>
            <person name="Toyoda A."/>
            <person name="Suzuki Y."/>
            <person name="Arimoto A."/>
            <person name="Ishii H."/>
            <person name="Satoh N."/>
            <person name="Nishiyama T."/>
            <person name="Hasebe M."/>
            <person name="Maruyama T."/>
            <person name="Minagawa J."/>
            <person name="Obokata J."/>
            <person name="Shigenobu S."/>
        </authorList>
    </citation>
    <scope>NUCLEOTIDE SEQUENCE [LARGE SCALE GENOMIC DNA]</scope>
</reference>
<feature type="region of interest" description="Disordered" evidence="1">
    <location>
        <begin position="518"/>
        <end position="552"/>
    </location>
</feature>
<feature type="compositionally biased region" description="Basic and acidic residues" evidence="1">
    <location>
        <begin position="656"/>
        <end position="669"/>
    </location>
</feature>
<name>A0AAV4ITG6_9GAST</name>
<feature type="compositionally biased region" description="Polar residues" evidence="1">
    <location>
        <begin position="673"/>
        <end position="690"/>
    </location>
</feature>
<feature type="compositionally biased region" description="Low complexity" evidence="1">
    <location>
        <begin position="323"/>
        <end position="335"/>
    </location>
</feature>
<feature type="compositionally biased region" description="Polar residues" evidence="1">
    <location>
        <begin position="124"/>
        <end position="138"/>
    </location>
</feature>
<sequence length="891" mass="96632">MTAPSLNWADQLPQSSQHARVQGGRTDFNISAPAGGTTGRAADKDTRPKSSEAFSTASETLSHPSKGRWSFPCKDSQVSPSTGGAVTSGTDSEVFVDTLTESSFDKTQSTSLSKERQTEVDHPQVTNELSYISSQPRSSELYVPPRSYISSSEPNTPEKDLVVYAEVHTNTSRNQKQVTSDKLSQSNSFEKDYTPETVSISDEVLVFGQSTSTSNLENFNSVLEEDTFSSISTIRTETKQGESSSGNQRPKVIESVVDFIYPSTGQKKTKVISKSAMPNGMVPSASCDEMRKDLCSSKDTERDKILTEAEYVTSLSQKSCAANSALGSSSSQSASVENDSTKPSNHKPGNEENFLNKDPKNHNPATHMQDEKDASSLTYIEDSQKNKFKVQGEGAELVAAAKKLVTDKSDAASEICHDVFSNDFTETKKSVEGVRSDSKENEDPHLSVNSSSGRDDSPKGSILDKTEPQDQNDADNIQGNINIHTKTDIGQGGGSQMEEFMTKGKGAIGLSSISSQIKESVTEGKEGIGLSSSSSQGSRSQSEEASVQQVLTHSKQEIDASLEVRLSGDESSALSSAEQHRHSMDSSTLSLAPGDLGPSKMRLTFEASESDNSDPGIMSPLSEGGLARGSCLSPVEELKTDSSSKKTLREEDDEDYAVRRLSSDFESRHVRGSSRSSQGEKSADSSNSPYWETMQGHAGEMGSMSAQTSVRSSPEETKCHKMTLYAQGHSDTLLLLLLSKNASCSKSYINSLWKTCLSHLAELDFEVKDAERHMKDDSENVGAAYQYMRYDSFSQSLKGSALLPVSGLANEMVDTCVKMHDTFDTMPDAQDITFRSHSACCFGHRAINTETYFQLGQPRNAAGICAQNDRTFSLDQLAGRILQNDIRISIL</sequence>
<feature type="compositionally biased region" description="Polar residues" evidence="1">
    <location>
        <begin position="170"/>
        <end position="188"/>
    </location>
</feature>
<dbReference type="Proteomes" id="UP000762676">
    <property type="component" value="Unassembled WGS sequence"/>
</dbReference>
<dbReference type="AlphaFoldDB" id="A0AAV4ITG6"/>
<protein>
    <submittedName>
        <fullName evidence="2">Uncharacterized protein</fullName>
    </submittedName>
</protein>
<gene>
    <name evidence="2" type="ORF">ElyMa_001377700</name>
</gene>
<evidence type="ECO:0000256" key="1">
    <source>
        <dbReference type="SAM" id="MobiDB-lite"/>
    </source>
</evidence>
<dbReference type="PANTHER" id="PTHR14407">
    <property type="entry name" value="HERMANSKY-PUDLAK SYNDROME 4 PROTEIN LIGHT-EAR PROTEIN-RELATED"/>
    <property type="match status" value="1"/>
</dbReference>
<feature type="region of interest" description="Disordered" evidence="1">
    <location>
        <begin position="323"/>
        <end position="372"/>
    </location>
</feature>
<feature type="compositionally biased region" description="Low complexity" evidence="1">
    <location>
        <begin position="528"/>
        <end position="546"/>
    </location>
</feature>
<dbReference type="GO" id="GO:0031085">
    <property type="term" value="C:BLOC-3 complex"/>
    <property type="evidence" value="ECO:0007669"/>
    <property type="project" value="TreeGrafter"/>
</dbReference>
<feature type="compositionally biased region" description="Polar residues" evidence="1">
    <location>
        <begin position="76"/>
        <end position="91"/>
    </location>
</feature>
<dbReference type="InterPro" id="IPR026091">
    <property type="entry name" value="HPS4"/>
</dbReference>
<feature type="region of interest" description="Disordered" evidence="1">
    <location>
        <begin position="566"/>
        <end position="716"/>
    </location>
</feature>
<feature type="region of interest" description="Disordered" evidence="1">
    <location>
        <begin position="170"/>
        <end position="190"/>
    </location>
</feature>
<feature type="compositionally biased region" description="Basic and acidic residues" evidence="1">
    <location>
        <begin position="636"/>
        <end position="649"/>
    </location>
</feature>
<keyword evidence="3" id="KW-1185">Reference proteome</keyword>